<dbReference type="Pfam" id="PF01564">
    <property type="entry name" value="Spermine_synth"/>
    <property type="match status" value="1"/>
</dbReference>
<keyword evidence="1" id="KW-0620">Polyamine biosynthesis</keyword>
<reference evidence="4" key="1">
    <citation type="submission" date="2020-06" db="EMBL/GenBank/DDBJ databases">
        <authorList>
            <consortium name="Plant Systems Biology data submission"/>
        </authorList>
    </citation>
    <scope>NUCLEOTIDE SEQUENCE</scope>
    <source>
        <strain evidence="4">D6</strain>
    </source>
</reference>
<dbReference type="OrthoDB" id="45724at2759"/>
<dbReference type="Gene3D" id="3.40.50.150">
    <property type="entry name" value="Vaccinia Virus protein VP39"/>
    <property type="match status" value="1"/>
</dbReference>
<keyword evidence="5" id="KW-1185">Reference proteome</keyword>
<dbReference type="NCBIfam" id="NF037959">
    <property type="entry name" value="MFS_SpdSyn"/>
    <property type="match status" value="1"/>
</dbReference>
<dbReference type="GO" id="GO:0006596">
    <property type="term" value="P:polyamine biosynthetic process"/>
    <property type="evidence" value="ECO:0007669"/>
    <property type="project" value="UniProtKB-KW"/>
</dbReference>
<comment type="caution">
    <text evidence="4">The sequence shown here is derived from an EMBL/GenBank/DDBJ whole genome shotgun (WGS) entry which is preliminary data.</text>
</comment>
<feature type="transmembrane region" description="Helical" evidence="3">
    <location>
        <begin position="56"/>
        <end position="78"/>
    </location>
</feature>
<protein>
    <submittedName>
        <fullName evidence="4">Uncharacterized protein</fullName>
    </submittedName>
</protein>
<evidence type="ECO:0000313" key="5">
    <source>
        <dbReference type="Proteomes" id="UP001153069"/>
    </source>
</evidence>
<keyword evidence="3" id="KW-1133">Transmembrane helix</keyword>
<keyword evidence="3" id="KW-0812">Transmembrane</keyword>
<evidence type="ECO:0000256" key="2">
    <source>
        <dbReference type="SAM" id="MobiDB-lite"/>
    </source>
</evidence>
<name>A0A9N8DWG3_9STRA</name>
<dbReference type="AlphaFoldDB" id="A0A9N8DWG3"/>
<dbReference type="InterPro" id="IPR029063">
    <property type="entry name" value="SAM-dependent_MTases_sf"/>
</dbReference>
<sequence>MTDVSSTNENNGSNNTFQASRTNLRGMHRLVTIHEGRKPDSRAKYQYYSTDDMRRIILILLHLSGLALSLALSSTTVLQTATVARPASIIETGTSNPYASQVLRWLDSEGISWKFAHDKIPVLWTNHCKTSTFVELEKSSILLHLIPTPKSLDESLPPTLNRKLTEWTTLTSSSSFRKVIHLHEDIWIHKHDICKARLLVQSLAKAPKRIFARKTTARRFNATNARAFLTANHLWGATKARYYYGLFLKEELVAVATFSKCRKVQRMCNYTTINNITNQQQDDNQQQLQLYNETFHSYELIRYCSQKDSTVVGGISKLLKQFVRDRQADHNNNNNIPMDIVTMVDRDWGAATGWEASLPFQTMSILDPLVMAVNPNEPGQRRYLVGAGLQHDNDNQDEEVQRRQRQSGLRPRLGLSKDTLMDLNNLSNPTQAYQRLAKDHLYPVFDAGVERLYMLVPPQQQQQQAAFLDAKVLWQTAKPKYTTRYYSSNSGIVSLLQHAAIGSPPLDAPFHATAMKSWRETTADSSELIFSQMSSMDPEATIEVCQREQGWRTMRFVKPKSKSTRSKVSSIYHSIYKVNPNTGRVEPEIVIQEHLKTMAVLSLMAESDDAQDKKDLRFLHFGYGAGTLVRLLAHHASNSQHVAVELDQAVVDAATVTRMHHDDELPNVSIIAQDAIQYVQAGTTIPPHERFDSICIDVFDENNFVPETLYATSFLQRLRKEVLASAGLLVWNFHSGGKRRTRVMADAFQAVSAVFGETHCCWVPSLDSTPTGGNAILVACKKAPLPVDGDGNISLTRNALAAQTKYNLSFDAVARVQFATSTE</sequence>
<feature type="compositionally biased region" description="Basic and acidic residues" evidence="2">
    <location>
        <begin position="391"/>
        <end position="402"/>
    </location>
</feature>
<organism evidence="4 5">
    <name type="scientific">Seminavis robusta</name>
    <dbReference type="NCBI Taxonomy" id="568900"/>
    <lineage>
        <taxon>Eukaryota</taxon>
        <taxon>Sar</taxon>
        <taxon>Stramenopiles</taxon>
        <taxon>Ochrophyta</taxon>
        <taxon>Bacillariophyta</taxon>
        <taxon>Bacillariophyceae</taxon>
        <taxon>Bacillariophycidae</taxon>
        <taxon>Naviculales</taxon>
        <taxon>Naviculaceae</taxon>
        <taxon>Seminavis</taxon>
    </lineage>
</organism>
<dbReference type="EMBL" id="CAICTM010000414">
    <property type="protein sequence ID" value="CAB9510021.1"/>
    <property type="molecule type" value="Genomic_DNA"/>
</dbReference>
<accession>A0A9N8DWG3</accession>
<dbReference type="PANTHER" id="PTHR43317:SF1">
    <property type="entry name" value="THERMOSPERMINE SYNTHASE ACAULIS5"/>
    <property type="match status" value="1"/>
</dbReference>
<dbReference type="SUPFAM" id="SSF53335">
    <property type="entry name" value="S-adenosyl-L-methionine-dependent methyltransferases"/>
    <property type="match status" value="1"/>
</dbReference>
<dbReference type="PANTHER" id="PTHR43317">
    <property type="entry name" value="THERMOSPERMINE SYNTHASE ACAULIS5"/>
    <property type="match status" value="1"/>
</dbReference>
<dbReference type="Proteomes" id="UP001153069">
    <property type="component" value="Unassembled WGS sequence"/>
</dbReference>
<evidence type="ECO:0000256" key="3">
    <source>
        <dbReference type="SAM" id="Phobius"/>
    </source>
</evidence>
<keyword evidence="3" id="KW-0472">Membrane</keyword>
<gene>
    <name evidence="4" type="ORF">SEMRO_415_G138500.1</name>
</gene>
<evidence type="ECO:0000256" key="1">
    <source>
        <dbReference type="ARBA" id="ARBA00023115"/>
    </source>
</evidence>
<proteinExistence type="predicted"/>
<evidence type="ECO:0000313" key="4">
    <source>
        <dbReference type="EMBL" id="CAB9510021.1"/>
    </source>
</evidence>
<feature type="region of interest" description="Disordered" evidence="2">
    <location>
        <begin position="391"/>
        <end position="411"/>
    </location>
</feature>